<dbReference type="GO" id="GO:0016780">
    <property type="term" value="F:phosphotransferase activity, for other substituted phosphate groups"/>
    <property type="evidence" value="ECO:0007669"/>
    <property type="project" value="TreeGrafter"/>
</dbReference>
<dbReference type="Proteomes" id="UP000680348">
    <property type="component" value="Unassembled WGS sequence"/>
</dbReference>
<keyword evidence="2" id="KW-0270">Exopolysaccharide synthesis</keyword>
<dbReference type="InterPro" id="IPR003362">
    <property type="entry name" value="Bact_transf"/>
</dbReference>
<reference evidence="5" key="1">
    <citation type="submission" date="2021-04" db="EMBL/GenBank/DDBJ databases">
        <title>Pseudaminobacter soli sp. nov., isolated from paddy soil contaminated by heavy metals.</title>
        <authorList>
            <person name="Zhang K."/>
        </authorList>
    </citation>
    <scope>NUCLEOTIDE SEQUENCE</scope>
    <source>
        <strain evidence="5">19-2017</strain>
    </source>
</reference>
<feature type="transmembrane region" description="Helical" evidence="3">
    <location>
        <begin position="39"/>
        <end position="60"/>
    </location>
</feature>
<dbReference type="RefSeq" id="WP_188254993.1">
    <property type="nucleotide sequence ID" value="NZ_JABVCF010000006.1"/>
</dbReference>
<dbReference type="PANTHER" id="PTHR30576:SF0">
    <property type="entry name" value="UNDECAPRENYL-PHOSPHATE N-ACETYLGALACTOSAMINYL 1-PHOSPHATE TRANSFERASE-RELATED"/>
    <property type="match status" value="1"/>
</dbReference>
<keyword evidence="3" id="KW-0472">Membrane</keyword>
<evidence type="ECO:0000313" key="5">
    <source>
        <dbReference type="EMBL" id="MBS3649426.1"/>
    </source>
</evidence>
<dbReference type="EMBL" id="JAGWCR010000006">
    <property type="protein sequence ID" value="MBS3649426.1"/>
    <property type="molecule type" value="Genomic_DNA"/>
</dbReference>
<accession>A0A942DXP2</accession>
<keyword evidence="3" id="KW-1133">Transmembrane helix</keyword>
<dbReference type="AlphaFoldDB" id="A0A942DXP2"/>
<keyword evidence="5" id="KW-0808">Transferase</keyword>
<organism evidence="5 6">
    <name type="scientific">Pseudaminobacter soli</name>
    <name type="common">ex Zhang et al. 2022</name>
    <dbReference type="NCBI Taxonomy" id="2831468"/>
    <lineage>
        <taxon>Bacteria</taxon>
        <taxon>Pseudomonadati</taxon>
        <taxon>Pseudomonadota</taxon>
        <taxon>Alphaproteobacteria</taxon>
        <taxon>Hyphomicrobiales</taxon>
        <taxon>Phyllobacteriaceae</taxon>
        <taxon>Pseudaminobacter</taxon>
    </lineage>
</organism>
<proteinExistence type="inferred from homology"/>
<evidence type="ECO:0000256" key="2">
    <source>
        <dbReference type="ARBA" id="ARBA00023169"/>
    </source>
</evidence>
<evidence type="ECO:0000256" key="3">
    <source>
        <dbReference type="SAM" id="Phobius"/>
    </source>
</evidence>
<protein>
    <submittedName>
        <fullName evidence="5">Sugar transferase</fullName>
    </submittedName>
</protein>
<feature type="domain" description="Bacterial sugar transferase" evidence="4">
    <location>
        <begin position="34"/>
        <end position="222"/>
    </location>
</feature>
<gene>
    <name evidence="5" type="ORF">KEU06_12490</name>
</gene>
<comment type="caution">
    <text evidence="5">The sequence shown here is derived from an EMBL/GenBank/DDBJ whole genome shotgun (WGS) entry which is preliminary data.</text>
</comment>
<keyword evidence="6" id="KW-1185">Reference proteome</keyword>
<dbReference type="Pfam" id="PF02397">
    <property type="entry name" value="Bac_transf"/>
    <property type="match status" value="1"/>
</dbReference>
<dbReference type="GO" id="GO:0000271">
    <property type="term" value="P:polysaccharide biosynthetic process"/>
    <property type="evidence" value="ECO:0007669"/>
    <property type="project" value="UniProtKB-KW"/>
</dbReference>
<evidence type="ECO:0000259" key="4">
    <source>
        <dbReference type="Pfam" id="PF02397"/>
    </source>
</evidence>
<dbReference type="PANTHER" id="PTHR30576">
    <property type="entry name" value="COLANIC BIOSYNTHESIS UDP-GLUCOSE LIPID CARRIER TRANSFERASE"/>
    <property type="match status" value="1"/>
</dbReference>
<name>A0A942DXP2_9HYPH</name>
<keyword evidence="3" id="KW-0812">Transmembrane</keyword>
<evidence type="ECO:0000256" key="1">
    <source>
        <dbReference type="ARBA" id="ARBA00006464"/>
    </source>
</evidence>
<sequence>MHGDFSRSHTRDLVVQSSPQHREFSALARYSIVKRSIDLMAALLLALPALAIIAFLALLIQANGGRPFYGQRRLGRGGEIFTMWKLRTMVPDAEQRLQQHLQQDPTARLEWERTQKLQSDPRITKLGWYMRKYSIDELPQLWNVLLGQMSLVGPRPMSLEQRILYPGNAYFDMRPGMTGLWQISERNQCSFEERARYDTHYSSIRSLKTDFRILLMTIMVVFRGTGL</sequence>
<comment type="similarity">
    <text evidence="1">Belongs to the bacterial sugar transferase family.</text>
</comment>
<evidence type="ECO:0000313" key="6">
    <source>
        <dbReference type="Proteomes" id="UP000680348"/>
    </source>
</evidence>